<keyword evidence="1" id="KW-0732">Signal</keyword>
<dbReference type="Gene3D" id="3.40.50.410">
    <property type="entry name" value="von Willebrand factor, type A domain"/>
    <property type="match status" value="1"/>
</dbReference>
<evidence type="ECO:0000313" key="3">
    <source>
        <dbReference type="EMBL" id="NLR78504.1"/>
    </source>
</evidence>
<dbReference type="SUPFAM" id="SSF53300">
    <property type="entry name" value="vWA-like"/>
    <property type="match status" value="1"/>
</dbReference>
<dbReference type="SUPFAM" id="SSF49464">
    <property type="entry name" value="Carboxypeptidase regulatory domain-like"/>
    <property type="match status" value="1"/>
</dbReference>
<evidence type="ECO:0000259" key="2">
    <source>
        <dbReference type="PROSITE" id="PS50234"/>
    </source>
</evidence>
<dbReference type="InterPro" id="IPR036465">
    <property type="entry name" value="vWFA_dom_sf"/>
</dbReference>
<dbReference type="Gene3D" id="2.60.40.1120">
    <property type="entry name" value="Carboxypeptidase-like, regulatory domain"/>
    <property type="match status" value="1"/>
</dbReference>
<organism evidence="3 4">
    <name type="scientific">Chitinophaga eiseniae</name>
    <dbReference type="NCBI Taxonomy" id="634771"/>
    <lineage>
        <taxon>Bacteria</taxon>
        <taxon>Pseudomonadati</taxon>
        <taxon>Bacteroidota</taxon>
        <taxon>Chitinophagia</taxon>
        <taxon>Chitinophagales</taxon>
        <taxon>Chitinophagaceae</taxon>
        <taxon>Chitinophaga</taxon>
    </lineage>
</organism>
<name>A0A847SE96_9BACT</name>
<protein>
    <submittedName>
        <fullName evidence="3">DUF3520 domain-containing protein</fullName>
    </submittedName>
</protein>
<dbReference type="AlphaFoldDB" id="A0A847SE96"/>
<accession>A0A847SE96</accession>
<dbReference type="InterPro" id="IPR051266">
    <property type="entry name" value="CLCR"/>
</dbReference>
<dbReference type="Proteomes" id="UP000552864">
    <property type="component" value="Unassembled WGS sequence"/>
</dbReference>
<feature type="domain" description="VWFA" evidence="2">
    <location>
        <begin position="273"/>
        <end position="447"/>
    </location>
</feature>
<dbReference type="InterPro" id="IPR008969">
    <property type="entry name" value="CarboxyPept-like_regulatory"/>
</dbReference>
<reference evidence="3 4" key="1">
    <citation type="submission" date="2020-04" db="EMBL/GenBank/DDBJ databases">
        <authorList>
            <person name="Yin C."/>
        </authorList>
    </citation>
    <scope>NUCLEOTIDE SEQUENCE [LARGE SCALE GENOMIC DNA]</scope>
    <source>
        <strain evidence="3 4">Ak56</strain>
    </source>
</reference>
<evidence type="ECO:0000313" key="4">
    <source>
        <dbReference type="Proteomes" id="UP000552864"/>
    </source>
</evidence>
<dbReference type="PANTHER" id="PTHR10579">
    <property type="entry name" value="CALCIUM-ACTIVATED CHLORIDE CHANNEL REGULATOR"/>
    <property type="match status" value="1"/>
</dbReference>
<feature type="chain" id="PRO_5032880132" evidence="1">
    <location>
        <begin position="21"/>
        <end position="637"/>
    </location>
</feature>
<dbReference type="InterPro" id="IPR021908">
    <property type="entry name" value="YfbK_C"/>
</dbReference>
<proteinExistence type="predicted"/>
<dbReference type="InterPro" id="IPR002035">
    <property type="entry name" value="VWF_A"/>
</dbReference>
<dbReference type="InterPro" id="IPR022156">
    <property type="entry name" value="Uncharacterised_YfbK_N"/>
</dbReference>
<keyword evidence="4" id="KW-1185">Reference proteome</keyword>
<comment type="caution">
    <text evidence="3">The sequence shown here is derived from an EMBL/GenBank/DDBJ whole genome shotgun (WGS) entry which is preliminary data.</text>
</comment>
<dbReference type="SMART" id="SM00327">
    <property type="entry name" value="VWA"/>
    <property type="match status" value="1"/>
</dbReference>
<dbReference type="EMBL" id="JABAHZ010000002">
    <property type="protein sequence ID" value="NLR78504.1"/>
    <property type="molecule type" value="Genomic_DNA"/>
</dbReference>
<evidence type="ECO:0000256" key="1">
    <source>
        <dbReference type="SAM" id="SignalP"/>
    </source>
</evidence>
<dbReference type="Pfam" id="PF13715">
    <property type="entry name" value="CarbopepD_reg_2"/>
    <property type="match status" value="1"/>
</dbReference>
<gene>
    <name evidence="3" type="ORF">HGH91_07700</name>
</gene>
<dbReference type="Pfam" id="PF00092">
    <property type="entry name" value="VWA"/>
    <property type="match status" value="1"/>
</dbReference>
<dbReference type="PROSITE" id="PS50234">
    <property type="entry name" value="VWFA"/>
    <property type="match status" value="1"/>
</dbReference>
<dbReference type="Pfam" id="PF12034">
    <property type="entry name" value="YfbK_C"/>
    <property type="match status" value="1"/>
</dbReference>
<dbReference type="RefSeq" id="WP_168737912.1">
    <property type="nucleotide sequence ID" value="NZ_JABAHZ010000002.1"/>
</dbReference>
<dbReference type="CDD" id="cd01465">
    <property type="entry name" value="vWA_subgroup"/>
    <property type="match status" value="1"/>
</dbReference>
<feature type="signal peptide" evidence="1">
    <location>
        <begin position="1"/>
        <end position="20"/>
    </location>
</feature>
<dbReference type="PANTHER" id="PTHR10579:SF43">
    <property type="entry name" value="ZINC FINGER (C3HC4-TYPE RING FINGER) FAMILY PROTEIN"/>
    <property type="match status" value="1"/>
</dbReference>
<sequence>MKKYLALLLFNCLVALAVSAQQLRTITGNIKESTGNQPVANAVVRIKNTDVMTASDTKGHFSLKVPVGTVTLEVSATNYKVVTLTVNDKQTSVNVTLHLLQRLVKDRSRYIMQDVVICGEPPAPTPAPTVKSAAPKRNMVATQNYEMVVSGVAANNGRVSYAPSNTEDYSPINENIFHAVTDQPLSTFSIDVDRASYSNMRRFLNNGEMPPPDAVRVEEMINYFDYGYKAPTGKDPVAIYTDMAICPWNTGHQLVRVALKSKQVDTKDLPPTNLVFLLDVSGSMDEENKLPLVKKAFRVLTEQLRPQDKVAIVVYAGAAGVVLPPTSGNNKQRILSALDELQAGGSTAGGAGIQLAYDIAAKLRKENGNTRVILATDGDFNVGISSEGALTRLIENERQKGIFLSVLGFGMGNLKDNTMELLADKGNGNYAYIDNFEEARRTFVTEFGGTLFTVAKDVKLQVEFNPSFVQAYRLVGYENRILQNEDFNNDKKDAGDMGVGHTVTALYELIPTSKKGESVNWVDPLKYQRGKIVGNQKEVLTVKLRYKEPAAAKSQLMEKVLPYDNQEIGAAPEDFRMATAVAAFGQLLRRSAFAGTATYDQVLSWAGTARGEDKEGYRAEFIQLVKKAKLLDKDEKE</sequence>
<dbReference type="Pfam" id="PF12450">
    <property type="entry name" value="vWF_A"/>
    <property type="match status" value="1"/>
</dbReference>